<dbReference type="Proteomes" id="UP000218327">
    <property type="component" value="Unassembled WGS sequence"/>
</dbReference>
<protein>
    <recommendedName>
        <fullName evidence="3">NIPSNAP domain-containing protein</fullName>
    </recommendedName>
</protein>
<dbReference type="AlphaFoldDB" id="A0A2A5AWT6"/>
<sequence>MRVFIGKLSVRQFLALVCFFLPAFIYAQSSVQSAVMQNYTFSYSIVEAETESVEFFELARNEILSKAPLNGGIIYALWMPAEKSADAPFAGLSVNQMGLMLAWPNDALQQVDALNQALQSIDSVATVSTRLFEAIYLPAGLSVPTMGGFYVHREAKYKLEDVDEAVRLSIEAWETWEPHWGVTVIGLFRELGITADFANLNRIVWYPSYDAWRATRNNDDVESANRFRQRRGLRIPDSDSGIAIATDRILP</sequence>
<organism evidence="1 2">
    <name type="scientific">SAR86 cluster bacterium</name>
    <dbReference type="NCBI Taxonomy" id="2030880"/>
    <lineage>
        <taxon>Bacteria</taxon>
        <taxon>Pseudomonadati</taxon>
        <taxon>Pseudomonadota</taxon>
        <taxon>Gammaproteobacteria</taxon>
        <taxon>SAR86 cluster</taxon>
    </lineage>
</organism>
<gene>
    <name evidence="1" type="ORF">COA96_11245</name>
</gene>
<evidence type="ECO:0008006" key="3">
    <source>
        <dbReference type="Google" id="ProtNLM"/>
    </source>
</evidence>
<accession>A0A2A5AWT6</accession>
<name>A0A2A5AWT6_9GAMM</name>
<comment type="caution">
    <text evidence="1">The sequence shown here is derived from an EMBL/GenBank/DDBJ whole genome shotgun (WGS) entry which is preliminary data.</text>
</comment>
<evidence type="ECO:0000313" key="1">
    <source>
        <dbReference type="EMBL" id="PCJ23719.1"/>
    </source>
</evidence>
<dbReference type="EMBL" id="NVVJ01000035">
    <property type="protein sequence ID" value="PCJ23719.1"/>
    <property type="molecule type" value="Genomic_DNA"/>
</dbReference>
<proteinExistence type="predicted"/>
<reference evidence="2" key="1">
    <citation type="submission" date="2017-08" db="EMBL/GenBank/DDBJ databases">
        <title>A dynamic microbial community with high functional redundancy inhabits the cold, oxic subseafloor aquifer.</title>
        <authorList>
            <person name="Tully B.J."/>
            <person name="Wheat C.G."/>
            <person name="Glazer B.T."/>
            <person name="Huber J.A."/>
        </authorList>
    </citation>
    <scope>NUCLEOTIDE SEQUENCE [LARGE SCALE GENOMIC DNA]</scope>
</reference>
<evidence type="ECO:0000313" key="2">
    <source>
        <dbReference type="Proteomes" id="UP000218327"/>
    </source>
</evidence>